<dbReference type="EMBL" id="MN739656">
    <property type="protein sequence ID" value="QHT18466.1"/>
    <property type="molecule type" value="Genomic_DNA"/>
</dbReference>
<accession>A0A6C0DNK5</accession>
<name>A0A6C0DNK5_9ZZZZ</name>
<dbReference type="AlphaFoldDB" id="A0A6C0DNK5"/>
<proteinExistence type="predicted"/>
<reference evidence="1" key="1">
    <citation type="journal article" date="2020" name="Nature">
        <title>Giant virus diversity and host interactions through global metagenomics.</title>
        <authorList>
            <person name="Schulz F."/>
            <person name="Roux S."/>
            <person name="Paez-Espino D."/>
            <person name="Jungbluth S."/>
            <person name="Walsh D.A."/>
            <person name="Denef V.J."/>
            <person name="McMahon K.D."/>
            <person name="Konstantinidis K.T."/>
            <person name="Eloe-Fadrosh E.A."/>
            <person name="Kyrpides N.C."/>
            <person name="Woyke T."/>
        </authorList>
    </citation>
    <scope>NUCLEOTIDE SEQUENCE</scope>
    <source>
        <strain evidence="1">GVMAG-M-3300023174-46</strain>
    </source>
</reference>
<protein>
    <recommendedName>
        <fullName evidence="2">Methyltransferase</fullName>
    </recommendedName>
</protein>
<evidence type="ECO:0008006" key="2">
    <source>
        <dbReference type="Google" id="ProtNLM"/>
    </source>
</evidence>
<sequence>MDSVNPFPRRMLTTPLKDVKDGEAVVPMHAQLFQFFSPRSRKIQVVSFGTDCLGLEVNLSEQTGCVVNIYDDRTYSHKIFDEALQVLTTRSTTPDQDKEWLKELATHWVKPEHFVLHKTLPSLFTSVKENFPYDKIDILSVNYPTLECQIIYSILHHGYRPGILHVRWNEHPDSNVRPMLCAGHLQMCGYKLMAFHENAFFYLYTDECVYETTSWSRVDCTNPALETYRTQLFEAITGQIAQKTEPLNKEKE</sequence>
<evidence type="ECO:0000313" key="1">
    <source>
        <dbReference type="EMBL" id="QHT18466.1"/>
    </source>
</evidence>
<organism evidence="1">
    <name type="scientific">viral metagenome</name>
    <dbReference type="NCBI Taxonomy" id="1070528"/>
    <lineage>
        <taxon>unclassified sequences</taxon>
        <taxon>metagenomes</taxon>
        <taxon>organismal metagenomes</taxon>
    </lineage>
</organism>